<sequence>MDLPQCKHIRMRRILDGKVDVETLIKSLENQYKIDIRSIPRWEDLIKSLYNGKHDLKHKIEAAHKLQLENLPESILSFKQKEYESEESLGEESDIRSTAHPNTEVVEARDNVKEKLTDVELETQSEISTKLPVVICTNPHKLLSPLRSQCTHLTYNSPKASSVTVNYAEEKIYTQTKVIRSYPKEINMYFNSMQLNKEQFIKFTLRNCTNDWAFVRFVSLSNKHLLKNIKLRPLTPVKLYAGLSNVYSLRFKFKSNVKEFDGFLNFKICRDSLDSPEEILTIQITCECKENRAVHVSDCVYLPAVYLWQLTAKDKYPSGNIVARSEDDYFYHIHVRKQDINWDQVLDVKSTNSLEVQAPATESELQRKYELKSQNTFCTSTNFAEIPKEESISSYDIAYGVLLELVENSLKPFHLEPTYFYLKSRSSQKIRVNFTKAEYIGLHQSSYDLELFDPVDNNLIMTKTVNVFAEILPHPIEIHPIILDMSGIPKKLGLYIDHFTIFNNHKFVPVTIKIELTTKMNRIFYITPQETFITAQSNASFEVALCSKSGYNKEQEDLVHFTIKIIVLGDKAVYKNVPPFFYEIIIPCASEFKRVYGKKYLESSSDSLDYGDRTGTTTEVEPSRPL</sequence>
<dbReference type="Proteomes" id="UP001152562">
    <property type="component" value="Unassembled WGS sequence"/>
</dbReference>
<protein>
    <submittedName>
        <fullName evidence="2">Uncharacterized protein</fullName>
    </submittedName>
</protein>
<comment type="caution">
    <text evidence="2">The sequence shown here is derived from an EMBL/GenBank/DDBJ whole genome shotgun (WGS) entry which is preliminary data.</text>
</comment>
<name>A0A9P0XD64_PIEBR</name>
<organism evidence="2 3">
    <name type="scientific">Pieris brassicae</name>
    <name type="common">White butterfly</name>
    <name type="synonym">Large white butterfly</name>
    <dbReference type="NCBI Taxonomy" id="7116"/>
    <lineage>
        <taxon>Eukaryota</taxon>
        <taxon>Metazoa</taxon>
        <taxon>Ecdysozoa</taxon>
        <taxon>Arthropoda</taxon>
        <taxon>Hexapoda</taxon>
        <taxon>Insecta</taxon>
        <taxon>Pterygota</taxon>
        <taxon>Neoptera</taxon>
        <taxon>Endopterygota</taxon>
        <taxon>Lepidoptera</taxon>
        <taxon>Glossata</taxon>
        <taxon>Ditrysia</taxon>
        <taxon>Papilionoidea</taxon>
        <taxon>Pieridae</taxon>
        <taxon>Pierinae</taxon>
        <taxon>Pieris</taxon>
    </lineage>
</organism>
<evidence type="ECO:0000256" key="1">
    <source>
        <dbReference type="SAM" id="MobiDB-lite"/>
    </source>
</evidence>
<keyword evidence="3" id="KW-1185">Reference proteome</keyword>
<accession>A0A9P0XD64</accession>
<proteinExistence type="predicted"/>
<evidence type="ECO:0000313" key="2">
    <source>
        <dbReference type="EMBL" id="CAH4030479.1"/>
    </source>
</evidence>
<feature type="region of interest" description="Disordered" evidence="1">
    <location>
        <begin position="606"/>
        <end position="626"/>
    </location>
</feature>
<dbReference type="EMBL" id="CALOZG010000010">
    <property type="protein sequence ID" value="CAH4030479.1"/>
    <property type="molecule type" value="Genomic_DNA"/>
</dbReference>
<evidence type="ECO:0000313" key="3">
    <source>
        <dbReference type="Proteomes" id="UP001152562"/>
    </source>
</evidence>
<gene>
    <name evidence="2" type="ORF">PIBRA_LOCUS7130</name>
</gene>
<dbReference type="AlphaFoldDB" id="A0A9P0XD64"/>
<reference evidence="2" key="1">
    <citation type="submission" date="2022-05" db="EMBL/GenBank/DDBJ databases">
        <authorList>
            <person name="Okamura Y."/>
        </authorList>
    </citation>
    <scope>NUCLEOTIDE SEQUENCE</scope>
</reference>